<dbReference type="EMBL" id="VBOZ01000029">
    <property type="protein sequence ID" value="TMQ63862.1"/>
    <property type="molecule type" value="Genomic_DNA"/>
</dbReference>
<dbReference type="Pfam" id="PF17899">
    <property type="entry name" value="Peptidase_M61_N"/>
    <property type="match status" value="1"/>
</dbReference>
<dbReference type="Pfam" id="PF05299">
    <property type="entry name" value="Peptidase_M61"/>
    <property type="match status" value="1"/>
</dbReference>
<comment type="caution">
    <text evidence="3">The sequence shown here is derived from an EMBL/GenBank/DDBJ whole genome shotgun (WGS) entry which is preliminary data.</text>
</comment>
<dbReference type="Gene3D" id="2.30.42.10">
    <property type="match status" value="1"/>
</dbReference>
<dbReference type="InterPro" id="IPR036034">
    <property type="entry name" value="PDZ_sf"/>
</dbReference>
<dbReference type="InterPro" id="IPR027268">
    <property type="entry name" value="Peptidase_M4/M1_CTD_sf"/>
</dbReference>
<accession>A0A538TJS0</accession>
<evidence type="ECO:0000313" key="4">
    <source>
        <dbReference type="Proteomes" id="UP000317691"/>
    </source>
</evidence>
<feature type="signal peptide" evidence="1">
    <location>
        <begin position="1"/>
        <end position="28"/>
    </location>
</feature>
<keyword evidence="1" id="KW-0732">Signal</keyword>
<sequence>MNARIRGAAGMVVALAMASCLGAPSARASEPAIALAVDATEAPRHILHAKLRIPAAPGELTLYYPKWIPGEHGPTGPIQNVAGITLSAGGRQIEWSRDGEEMYAISCDVPAGAGAVDLSLDYLIPSGTDGLRGTTSATSKLAVLDWNQVLFYPKGTPAESLTVKATLRVPEGWKWGTALPVERAAGNEITFRPASLVTLVDSPVLTGAYFRVIRLAPEITPKHEVDLAADSPGALEIEPSRIASLERLVREEIATFGATHYREYHFLFSLSDQMSYSGLEHHESSDNRSPEGALVEPDLQIRSAQLLPHEFAHSWNGKHRRPADMTRGAFQAPMETDLTWVYEGLTDYLAWVFTARSGLLTFEQSLADLAQTAATVANESGRSWRPLRDAAISAPMTGRAGRPWSNWRRSFGDVYSEGVLIWLEVDSILRRESGGAKSLDDFCRLFHGGESSGPVVKTYTLADVVAALQKIAPYDWDGFFATRVRQASKRAPLGGIEGSGWRLAYSDSLSAYARAIERARQWTFLTFSLGLLLGSDGAIIDVNPDLPAAKAGLAPGMKLIAVNGRTWTADRGRKAIATARSSGGPIELLAESGDYLKTFRIDYRGGERYPRLVRDPSKPDYLTRVLSPRTKPR</sequence>
<dbReference type="Gene3D" id="2.60.40.3650">
    <property type="match status" value="1"/>
</dbReference>
<dbReference type="AlphaFoldDB" id="A0A538TJS0"/>
<dbReference type="InterPro" id="IPR024191">
    <property type="entry name" value="Peptidase_M61"/>
</dbReference>
<proteinExistence type="predicted"/>
<dbReference type="SUPFAM" id="SSF55486">
    <property type="entry name" value="Metalloproteases ('zincins'), catalytic domain"/>
    <property type="match status" value="1"/>
</dbReference>
<dbReference type="SUPFAM" id="SSF50156">
    <property type="entry name" value="PDZ domain-like"/>
    <property type="match status" value="1"/>
</dbReference>
<dbReference type="InterPro" id="IPR001478">
    <property type="entry name" value="PDZ"/>
</dbReference>
<dbReference type="Proteomes" id="UP000317691">
    <property type="component" value="Unassembled WGS sequence"/>
</dbReference>
<name>A0A538TJS0_UNCEI</name>
<evidence type="ECO:0000259" key="2">
    <source>
        <dbReference type="PROSITE" id="PS50106"/>
    </source>
</evidence>
<dbReference type="InterPro" id="IPR040756">
    <property type="entry name" value="Peptidase_M61_N"/>
</dbReference>
<dbReference type="PROSITE" id="PS50106">
    <property type="entry name" value="PDZ"/>
    <property type="match status" value="1"/>
</dbReference>
<dbReference type="PIRSF" id="PIRSF016493">
    <property type="entry name" value="Glycyl_aminpptds"/>
    <property type="match status" value="1"/>
</dbReference>
<dbReference type="Gene3D" id="1.10.390.10">
    <property type="entry name" value="Neutral Protease Domain 2"/>
    <property type="match status" value="1"/>
</dbReference>
<dbReference type="PROSITE" id="PS51257">
    <property type="entry name" value="PROKAR_LIPOPROTEIN"/>
    <property type="match status" value="1"/>
</dbReference>
<feature type="chain" id="PRO_5021912853" evidence="1">
    <location>
        <begin position="29"/>
        <end position="633"/>
    </location>
</feature>
<organism evidence="3 4">
    <name type="scientific">Eiseniibacteriota bacterium</name>
    <dbReference type="NCBI Taxonomy" id="2212470"/>
    <lineage>
        <taxon>Bacteria</taxon>
        <taxon>Candidatus Eiseniibacteriota</taxon>
    </lineage>
</organism>
<reference evidence="3 4" key="1">
    <citation type="journal article" date="2019" name="Nat. Microbiol.">
        <title>Mediterranean grassland soil C-N compound turnover is dependent on rainfall and depth, and is mediated by genomically divergent microorganisms.</title>
        <authorList>
            <person name="Diamond S."/>
            <person name="Andeer P.F."/>
            <person name="Li Z."/>
            <person name="Crits-Christoph A."/>
            <person name="Burstein D."/>
            <person name="Anantharaman K."/>
            <person name="Lane K.R."/>
            <person name="Thomas B.C."/>
            <person name="Pan C."/>
            <person name="Northen T.R."/>
            <person name="Banfield J.F."/>
        </authorList>
    </citation>
    <scope>NUCLEOTIDE SEQUENCE [LARGE SCALE GENOMIC DNA]</scope>
    <source>
        <strain evidence="3">WS_9</strain>
    </source>
</reference>
<feature type="domain" description="PDZ" evidence="2">
    <location>
        <begin position="513"/>
        <end position="594"/>
    </location>
</feature>
<dbReference type="InterPro" id="IPR007963">
    <property type="entry name" value="Peptidase_M61_catalytic"/>
</dbReference>
<evidence type="ECO:0000256" key="1">
    <source>
        <dbReference type="SAM" id="SignalP"/>
    </source>
</evidence>
<evidence type="ECO:0000313" key="3">
    <source>
        <dbReference type="EMBL" id="TMQ63862.1"/>
    </source>
</evidence>
<protein>
    <submittedName>
        <fullName evidence="3">M61 family metallopeptidase</fullName>
    </submittedName>
</protein>
<gene>
    <name evidence="3" type="ORF">E6K79_09505</name>
</gene>